<sequence>MSSPYLYTLSSTAIANERTGHGDLRKFVKRQARCSYLLLALGQKYRRARSLRGIGKLSHQLNLNSTRRSHEGRLGFFATSRGLQRATCIPAWTYGGYDGCIGMCKHAGLWHSEGALHPKHPSVMQSRLGLACFPPPTQQTSNRVPYFPILCYLFSQAGLKHFHTELSATRQCTTKVCSLYSVYFSSVPWRPFTGFPIHQHSLAVSLGCLGFRFSSSLTTTKSLLFFCRQHSRNGRMTDGSRTKLRRS</sequence>
<proteinExistence type="predicted"/>
<organism evidence="1 2">
    <name type="scientific">Pseudoneurospora amorphoporcata</name>
    <dbReference type="NCBI Taxonomy" id="241081"/>
    <lineage>
        <taxon>Eukaryota</taxon>
        <taxon>Fungi</taxon>
        <taxon>Dikarya</taxon>
        <taxon>Ascomycota</taxon>
        <taxon>Pezizomycotina</taxon>
        <taxon>Sordariomycetes</taxon>
        <taxon>Sordariomycetidae</taxon>
        <taxon>Sordariales</taxon>
        <taxon>Sordariaceae</taxon>
        <taxon>Pseudoneurospora</taxon>
    </lineage>
</organism>
<keyword evidence="2" id="KW-1185">Reference proteome</keyword>
<name>A0AAN6P5J2_9PEZI</name>
<evidence type="ECO:0000313" key="1">
    <source>
        <dbReference type="EMBL" id="KAK3956849.1"/>
    </source>
</evidence>
<dbReference type="AlphaFoldDB" id="A0AAN6P5J2"/>
<evidence type="ECO:0000313" key="2">
    <source>
        <dbReference type="Proteomes" id="UP001303222"/>
    </source>
</evidence>
<gene>
    <name evidence="1" type="ORF">QBC32DRAFT_55525</name>
</gene>
<comment type="caution">
    <text evidence="1">The sequence shown here is derived from an EMBL/GenBank/DDBJ whole genome shotgun (WGS) entry which is preliminary data.</text>
</comment>
<reference evidence="1" key="2">
    <citation type="submission" date="2023-06" db="EMBL/GenBank/DDBJ databases">
        <authorList>
            <consortium name="Lawrence Berkeley National Laboratory"/>
            <person name="Mondo S.J."/>
            <person name="Hensen N."/>
            <person name="Bonometti L."/>
            <person name="Westerberg I."/>
            <person name="Brannstrom I.O."/>
            <person name="Guillou S."/>
            <person name="Cros-Aarteil S."/>
            <person name="Calhoun S."/>
            <person name="Haridas S."/>
            <person name="Kuo A."/>
            <person name="Pangilinan J."/>
            <person name="Riley R."/>
            <person name="Labutti K."/>
            <person name="Andreopoulos B."/>
            <person name="Lipzen A."/>
            <person name="Chen C."/>
            <person name="Yanf M."/>
            <person name="Daum C."/>
            <person name="Ng V."/>
            <person name="Clum A."/>
            <person name="Steindorff A."/>
            <person name="Ohm R."/>
            <person name="Martin F."/>
            <person name="Silar P."/>
            <person name="Natvig D."/>
            <person name="Lalanne C."/>
            <person name="Gautier V."/>
            <person name="Ament-Velasquez S.L."/>
            <person name="Kruys A."/>
            <person name="Hutchinson M.I."/>
            <person name="Powell A.J."/>
            <person name="Barry K."/>
            <person name="Miller A.N."/>
            <person name="Grigoriev I.V."/>
            <person name="Debuchy R."/>
            <person name="Gladieux P."/>
            <person name="Thoren M.H."/>
            <person name="Johannesson H."/>
        </authorList>
    </citation>
    <scope>NUCLEOTIDE SEQUENCE</scope>
    <source>
        <strain evidence="1">CBS 626.80</strain>
    </source>
</reference>
<dbReference type="EMBL" id="MU859062">
    <property type="protein sequence ID" value="KAK3956849.1"/>
    <property type="molecule type" value="Genomic_DNA"/>
</dbReference>
<protein>
    <submittedName>
        <fullName evidence="1">Uncharacterized protein</fullName>
    </submittedName>
</protein>
<reference evidence="1" key="1">
    <citation type="journal article" date="2023" name="Mol. Phylogenet. Evol.">
        <title>Genome-scale phylogeny and comparative genomics of the fungal order Sordariales.</title>
        <authorList>
            <person name="Hensen N."/>
            <person name="Bonometti L."/>
            <person name="Westerberg I."/>
            <person name="Brannstrom I.O."/>
            <person name="Guillou S."/>
            <person name="Cros-Aarteil S."/>
            <person name="Calhoun S."/>
            <person name="Haridas S."/>
            <person name="Kuo A."/>
            <person name="Mondo S."/>
            <person name="Pangilinan J."/>
            <person name="Riley R."/>
            <person name="LaButti K."/>
            <person name="Andreopoulos B."/>
            <person name="Lipzen A."/>
            <person name="Chen C."/>
            <person name="Yan M."/>
            <person name="Daum C."/>
            <person name="Ng V."/>
            <person name="Clum A."/>
            <person name="Steindorff A."/>
            <person name="Ohm R.A."/>
            <person name="Martin F."/>
            <person name="Silar P."/>
            <person name="Natvig D.O."/>
            <person name="Lalanne C."/>
            <person name="Gautier V."/>
            <person name="Ament-Velasquez S.L."/>
            <person name="Kruys A."/>
            <person name="Hutchinson M.I."/>
            <person name="Powell A.J."/>
            <person name="Barry K."/>
            <person name="Miller A.N."/>
            <person name="Grigoriev I.V."/>
            <person name="Debuchy R."/>
            <person name="Gladieux P."/>
            <person name="Hiltunen Thoren M."/>
            <person name="Johannesson H."/>
        </authorList>
    </citation>
    <scope>NUCLEOTIDE SEQUENCE</scope>
    <source>
        <strain evidence="1">CBS 626.80</strain>
    </source>
</reference>
<dbReference type="Proteomes" id="UP001303222">
    <property type="component" value="Unassembled WGS sequence"/>
</dbReference>
<accession>A0AAN6P5J2</accession>